<dbReference type="Pfam" id="PF13870">
    <property type="entry name" value="CCDC113_CCDC96_CC"/>
    <property type="match status" value="1"/>
</dbReference>
<feature type="compositionally biased region" description="Low complexity" evidence="5">
    <location>
        <begin position="111"/>
        <end position="137"/>
    </location>
</feature>
<proteinExistence type="predicted"/>
<gene>
    <name evidence="8" type="primary">CFAP184</name>
</gene>
<sequence>MEAPGGGPRPAAPEGPEGPAGMEEPGPAGPEEPGGAEESRSEEPGPEVPGEPAGAEELGPEEPRPAGLEVPRPEEPGPAGPAGAEEPVPEEPAGPEEPGPAGAGEEKEEAAAAAAGEAPPAEGAARARGGAGRSEPPAEAERRGSEGAALAGAARGSEGSDEDEGSEDEEEDEDPRARAALLEEQRGLASERERLRQASCRLQLRLGQLLRLRRGEEPRRAAAGGEQRYAERLRRLRERRRREAAGCERRVAARRRGCRERRARAEAAWAALQARERRAALRGPGRRLGGGAAAAAAAAAAERVQAAERAVSEAHVENIKLKHEIQKLEAVLKAQGEGTEGVHFIDFEQLKKENQKYSEKIDDLSEELLKLQKKISNTVHIFSQFREKLQFVEAENQGRKAELMDVEAILSQKRDILTKTKQIRDRLRINNLKLQQKCGLLGNDTLLRDFEEKVDTVKLLSQRLEILQHHHAGLILTCNGIKKKIKEATSFVPC</sequence>
<keyword evidence="8" id="KW-0282">Flagellum</keyword>
<keyword evidence="8" id="KW-0969">Cilium</keyword>
<dbReference type="Proteomes" id="UP001652627">
    <property type="component" value="Chromosome 5"/>
</dbReference>
<comment type="subcellular location">
    <subcellularLocation>
        <location evidence="1">Cell projection</location>
        <location evidence="1">Cilium</location>
    </subcellularLocation>
</comment>
<feature type="compositionally biased region" description="Acidic residues" evidence="5">
    <location>
        <begin position="159"/>
        <end position="174"/>
    </location>
</feature>
<dbReference type="InterPro" id="IPR051885">
    <property type="entry name" value="CC_CF"/>
</dbReference>
<evidence type="ECO:0000256" key="5">
    <source>
        <dbReference type="SAM" id="MobiDB-lite"/>
    </source>
</evidence>
<organism evidence="7 8">
    <name type="scientific">Apteryx mantelli</name>
    <name type="common">North Island brown kiwi</name>
    <dbReference type="NCBI Taxonomy" id="2696672"/>
    <lineage>
        <taxon>Eukaryota</taxon>
        <taxon>Metazoa</taxon>
        <taxon>Chordata</taxon>
        <taxon>Craniata</taxon>
        <taxon>Vertebrata</taxon>
        <taxon>Euteleostomi</taxon>
        <taxon>Archelosauria</taxon>
        <taxon>Archosauria</taxon>
        <taxon>Dinosauria</taxon>
        <taxon>Saurischia</taxon>
        <taxon>Theropoda</taxon>
        <taxon>Coelurosauria</taxon>
        <taxon>Aves</taxon>
        <taxon>Palaeognathae</taxon>
        <taxon>Apterygiformes</taxon>
        <taxon>Apterygidae</taxon>
        <taxon>Apteryx</taxon>
    </lineage>
</organism>
<dbReference type="RefSeq" id="XP_067153357.1">
    <property type="nucleotide sequence ID" value="XM_067297256.1"/>
</dbReference>
<feature type="domain" description="CCDC113/CCDC96 coiled-coil" evidence="6">
    <location>
        <begin position="305"/>
        <end position="477"/>
    </location>
</feature>
<reference evidence="8" key="1">
    <citation type="submission" date="2025-08" db="UniProtKB">
        <authorList>
            <consortium name="RefSeq"/>
        </authorList>
    </citation>
    <scope>IDENTIFICATION</scope>
    <source>
        <tissue evidence="8">Blood</tissue>
    </source>
</reference>
<keyword evidence="3" id="KW-0966">Cell projection</keyword>
<dbReference type="PANTHER" id="PTHR15654">
    <property type="entry name" value="COILED-COIL DOMAIN-CONTAINING PROTEIN 113-RELATED"/>
    <property type="match status" value="1"/>
</dbReference>
<name>A0ABM4EKY7_9AVES</name>
<evidence type="ECO:0000256" key="1">
    <source>
        <dbReference type="ARBA" id="ARBA00004138"/>
    </source>
</evidence>
<evidence type="ECO:0000256" key="4">
    <source>
        <dbReference type="SAM" id="Coils"/>
    </source>
</evidence>
<protein>
    <submittedName>
        <fullName evidence="8">Cilia- and flagella-associated protein 184</fullName>
    </submittedName>
</protein>
<dbReference type="GeneID" id="136992232"/>
<feature type="coiled-coil region" evidence="4">
    <location>
        <begin position="311"/>
        <end position="374"/>
    </location>
</feature>
<feature type="compositionally biased region" description="Low complexity" evidence="5">
    <location>
        <begin position="146"/>
        <end position="157"/>
    </location>
</feature>
<evidence type="ECO:0000259" key="6">
    <source>
        <dbReference type="Pfam" id="PF13870"/>
    </source>
</evidence>
<dbReference type="InterPro" id="IPR025254">
    <property type="entry name" value="CCDC113/CCDC96_CC"/>
</dbReference>
<evidence type="ECO:0000313" key="8">
    <source>
        <dbReference type="RefSeq" id="XP_067153357.1"/>
    </source>
</evidence>
<keyword evidence="2 4" id="KW-0175">Coiled coil</keyword>
<feature type="region of interest" description="Disordered" evidence="5">
    <location>
        <begin position="1"/>
        <end position="176"/>
    </location>
</feature>
<keyword evidence="7" id="KW-1185">Reference proteome</keyword>
<dbReference type="PANTHER" id="PTHR15654:SF1">
    <property type="entry name" value="COILED-COIL DOMAIN-CONTAINING PROTEIN 96"/>
    <property type="match status" value="1"/>
</dbReference>
<evidence type="ECO:0000313" key="7">
    <source>
        <dbReference type="Proteomes" id="UP001652627"/>
    </source>
</evidence>
<accession>A0ABM4EKY7</accession>
<feature type="compositionally biased region" description="Low complexity" evidence="5">
    <location>
        <begin position="48"/>
        <end position="57"/>
    </location>
</feature>
<feature type="compositionally biased region" description="Low complexity" evidence="5">
    <location>
        <begin position="12"/>
        <end position="33"/>
    </location>
</feature>
<evidence type="ECO:0000256" key="3">
    <source>
        <dbReference type="ARBA" id="ARBA00023273"/>
    </source>
</evidence>
<evidence type="ECO:0000256" key="2">
    <source>
        <dbReference type="ARBA" id="ARBA00023054"/>
    </source>
</evidence>